<comment type="caution">
    <text evidence="1">The sequence shown here is derived from an EMBL/GenBank/DDBJ whole genome shotgun (WGS) entry which is preliminary data.</text>
</comment>
<evidence type="ECO:0000313" key="1">
    <source>
        <dbReference type="EMBL" id="KAI0062832.1"/>
    </source>
</evidence>
<reference evidence="1" key="2">
    <citation type="journal article" date="2022" name="New Phytol.">
        <title>Evolutionary transition to the ectomycorrhizal habit in the genomes of a hyperdiverse lineage of mushroom-forming fungi.</title>
        <authorList>
            <person name="Looney B."/>
            <person name="Miyauchi S."/>
            <person name="Morin E."/>
            <person name="Drula E."/>
            <person name="Courty P.E."/>
            <person name="Kohler A."/>
            <person name="Kuo A."/>
            <person name="LaButti K."/>
            <person name="Pangilinan J."/>
            <person name="Lipzen A."/>
            <person name="Riley R."/>
            <person name="Andreopoulos W."/>
            <person name="He G."/>
            <person name="Johnson J."/>
            <person name="Nolan M."/>
            <person name="Tritt A."/>
            <person name="Barry K.W."/>
            <person name="Grigoriev I.V."/>
            <person name="Nagy L.G."/>
            <person name="Hibbett D."/>
            <person name="Henrissat B."/>
            <person name="Matheny P.B."/>
            <person name="Labbe J."/>
            <person name="Martin F.M."/>
        </authorList>
    </citation>
    <scope>NUCLEOTIDE SEQUENCE</scope>
    <source>
        <strain evidence="1">HHB10654</strain>
    </source>
</reference>
<organism evidence="1 2">
    <name type="scientific">Artomyces pyxidatus</name>
    <dbReference type="NCBI Taxonomy" id="48021"/>
    <lineage>
        <taxon>Eukaryota</taxon>
        <taxon>Fungi</taxon>
        <taxon>Dikarya</taxon>
        <taxon>Basidiomycota</taxon>
        <taxon>Agaricomycotina</taxon>
        <taxon>Agaricomycetes</taxon>
        <taxon>Russulales</taxon>
        <taxon>Auriscalpiaceae</taxon>
        <taxon>Artomyces</taxon>
    </lineage>
</organism>
<reference evidence="1" key="1">
    <citation type="submission" date="2021-03" db="EMBL/GenBank/DDBJ databases">
        <authorList>
            <consortium name="DOE Joint Genome Institute"/>
            <person name="Ahrendt S."/>
            <person name="Looney B.P."/>
            <person name="Miyauchi S."/>
            <person name="Morin E."/>
            <person name="Drula E."/>
            <person name="Courty P.E."/>
            <person name="Chicoki N."/>
            <person name="Fauchery L."/>
            <person name="Kohler A."/>
            <person name="Kuo A."/>
            <person name="Labutti K."/>
            <person name="Pangilinan J."/>
            <person name="Lipzen A."/>
            <person name="Riley R."/>
            <person name="Andreopoulos W."/>
            <person name="He G."/>
            <person name="Johnson J."/>
            <person name="Barry K.W."/>
            <person name="Grigoriev I.V."/>
            <person name="Nagy L."/>
            <person name="Hibbett D."/>
            <person name="Henrissat B."/>
            <person name="Matheny P.B."/>
            <person name="Labbe J."/>
            <person name="Martin F."/>
        </authorList>
    </citation>
    <scope>NUCLEOTIDE SEQUENCE</scope>
    <source>
        <strain evidence="1">HHB10654</strain>
    </source>
</reference>
<dbReference type="Proteomes" id="UP000814140">
    <property type="component" value="Unassembled WGS sequence"/>
</dbReference>
<accession>A0ACB8T366</accession>
<evidence type="ECO:0000313" key="2">
    <source>
        <dbReference type="Proteomes" id="UP000814140"/>
    </source>
</evidence>
<gene>
    <name evidence="1" type="ORF">BV25DRAFT_1824868</name>
</gene>
<dbReference type="EMBL" id="MU277205">
    <property type="protein sequence ID" value="KAI0062832.1"/>
    <property type="molecule type" value="Genomic_DNA"/>
</dbReference>
<proteinExistence type="predicted"/>
<name>A0ACB8T366_9AGAM</name>
<keyword evidence="2" id="KW-1185">Reference proteome</keyword>
<sequence>MAIKRKFDSDSVESSVRCAKQLRLVPFPAYEPEPDTDVTMSDASDSPAESASFDQHHLRLDSNSSTTSTESGNSSNFAYPSFNIYPNPFFGPDGLVDTNSHTFSRYSTPPPTQKPVGLFEPQNASAHHKQNCTQIPRLRVACAPGLNGQRSMWTQCMECGAIEMLDPDY</sequence>
<protein>
    <submittedName>
        <fullName evidence="1">Uncharacterized protein</fullName>
    </submittedName>
</protein>